<name>A0ABD3QMC4_9STRA</name>
<feature type="region of interest" description="Disordered" evidence="1">
    <location>
        <begin position="51"/>
        <end position="74"/>
    </location>
</feature>
<keyword evidence="3" id="KW-1185">Reference proteome</keyword>
<evidence type="ECO:0000313" key="2">
    <source>
        <dbReference type="EMBL" id="KAL3801134.1"/>
    </source>
</evidence>
<gene>
    <name evidence="2" type="ORF">ACHAW5_011082</name>
</gene>
<reference evidence="2 3" key="1">
    <citation type="submission" date="2024-10" db="EMBL/GenBank/DDBJ databases">
        <title>Updated reference genomes for cyclostephanoid diatoms.</title>
        <authorList>
            <person name="Roberts W.R."/>
            <person name="Alverson A.J."/>
        </authorList>
    </citation>
    <scope>NUCLEOTIDE SEQUENCE [LARGE SCALE GENOMIC DNA]</scope>
    <source>
        <strain evidence="2 3">AJA276-08</strain>
    </source>
</reference>
<organism evidence="2 3">
    <name type="scientific">Stephanodiscus triporus</name>
    <dbReference type="NCBI Taxonomy" id="2934178"/>
    <lineage>
        <taxon>Eukaryota</taxon>
        <taxon>Sar</taxon>
        <taxon>Stramenopiles</taxon>
        <taxon>Ochrophyta</taxon>
        <taxon>Bacillariophyta</taxon>
        <taxon>Coscinodiscophyceae</taxon>
        <taxon>Thalassiosirophycidae</taxon>
        <taxon>Stephanodiscales</taxon>
        <taxon>Stephanodiscaceae</taxon>
        <taxon>Stephanodiscus</taxon>
    </lineage>
</organism>
<proteinExistence type="predicted"/>
<sequence>MNEYNITSLAYYYKHHVSGDDGTNEYFGKDGERTDRMMQNHDALTKFWSAAERGGGEGGSPSTTSTSGGASAPPGGDVTGVVLLGMHGVDLADDARLLATLQQMHRMDYGAACFLLERIRQIVEALPGGYDNPLLTANAIAIQSADPIDGRSERDSVIIGDGIYEFIEWLGLGDDGIAYIHSHEFSHHVQYDLGIGYGSAASAVDTAVETRWWEMMADSFGAYFNAHSAGGRMDDAALMNVHRAAFSLGDCEDAVDSHHGHPRQRECASTYGADLALVSYYNDGHIIPPSVLRELFDEKYERMVRLDDEQCTAVVDESVLDVEIYGEVRDSDTDYSSYFDGFYYHLDHSFVDEMDKPPPILQDENGTVMTKVETGFWGGDVQWISEHTSAAGHSDIGFTFVAPILAYILLR</sequence>
<evidence type="ECO:0000256" key="1">
    <source>
        <dbReference type="SAM" id="MobiDB-lite"/>
    </source>
</evidence>
<evidence type="ECO:0008006" key="4">
    <source>
        <dbReference type="Google" id="ProtNLM"/>
    </source>
</evidence>
<protein>
    <recommendedName>
        <fullName evidence="4">Peptidase M48 domain-containing protein</fullName>
    </recommendedName>
</protein>
<feature type="compositionally biased region" description="Low complexity" evidence="1">
    <location>
        <begin position="60"/>
        <end position="74"/>
    </location>
</feature>
<accession>A0ABD3QMC4</accession>
<comment type="caution">
    <text evidence="2">The sequence shown here is derived from an EMBL/GenBank/DDBJ whole genome shotgun (WGS) entry which is preliminary data.</text>
</comment>
<evidence type="ECO:0000313" key="3">
    <source>
        <dbReference type="Proteomes" id="UP001530315"/>
    </source>
</evidence>
<dbReference type="AlphaFoldDB" id="A0ABD3QMC4"/>
<dbReference type="Proteomes" id="UP001530315">
    <property type="component" value="Unassembled WGS sequence"/>
</dbReference>
<dbReference type="EMBL" id="JALLAZ020000199">
    <property type="protein sequence ID" value="KAL3801134.1"/>
    <property type="molecule type" value="Genomic_DNA"/>
</dbReference>